<keyword evidence="3" id="KW-1185">Reference proteome</keyword>
<accession>S7P9R5</accession>
<organism evidence="2 3">
    <name type="scientific">Myotis brandtii</name>
    <name type="common">Brandt's bat</name>
    <dbReference type="NCBI Taxonomy" id="109478"/>
    <lineage>
        <taxon>Eukaryota</taxon>
        <taxon>Metazoa</taxon>
        <taxon>Chordata</taxon>
        <taxon>Craniata</taxon>
        <taxon>Vertebrata</taxon>
        <taxon>Euteleostomi</taxon>
        <taxon>Mammalia</taxon>
        <taxon>Eutheria</taxon>
        <taxon>Laurasiatheria</taxon>
        <taxon>Chiroptera</taxon>
        <taxon>Yangochiroptera</taxon>
        <taxon>Vespertilionidae</taxon>
        <taxon>Myotis</taxon>
    </lineage>
</organism>
<dbReference type="EMBL" id="KE162063">
    <property type="protein sequence ID" value="EPQ06858.1"/>
    <property type="molecule type" value="Genomic_DNA"/>
</dbReference>
<feature type="region of interest" description="Disordered" evidence="1">
    <location>
        <begin position="1"/>
        <end position="46"/>
    </location>
</feature>
<protein>
    <submittedName>
        <fullName evidence="2">Uncharacterized protein</fullName>
    </submittedName>
</protein>
<proteinExistence type="predicted"/>
<reference evidence="2 3" key="1">
    <citation type="journal article" date="2013" name="Nat. Commun.">
        <title>Genome analysis reveals insights into physiology and longevity of the Brandt's bat Myotis brandtii.</title>
        <authorList>
            <person name="Seim I."/>
            <person name="Fang X."/>
            <person name="Xiong Z."/>
            <person name="Lobanov A.V."/>
            <person name="Huang Z."/>
            <person name="Ma S."/>
            <person name="Feng Y."/>
            <person name="Turanov A.A."/>
            <person name="Zhu Y."/>
            <person name="Lenz T.L."/>
            <person name="Gerashchenko M.V."/>
            <person name="Fan D."/>
            <person name="Hee Yim S."/>
            <person name="Yao X."/>
            <person name="Jordan D."/>
            <person name="Xiong Y."/>
            <person name="Ma Y."/>
            <person name="Lyapunov A.N."/>
            <person name="Chen G."/>
            <person name="Kulakova O.I."/>
            <person name="Sun Y."/>
            <person name="Lee S.G."/>
            <person name="Bronson R.T."/>
            <person name="Moskalev A.A."/>
            <person name="Sunyaev S.R."/>
            <person name="Zhang G."/>
            <person name="Krogh A."/>
            <person name="Wang J."/>
            <person name="Gladyshev V.N."/>
        </authorList>
    </citation>
    <scope>NUCLEOTIDE SEQUENCE [LARGE SCALE GENOMIC DNA]</scope>
</reference>
<name>S7P9R5_MYOBR</name>
<evidence type="ECO:0000313" key="3">
    <source>
        <dbReference type="Proteomes" id="UP000052978"/>
    </source>
</evidence>
<sequence length="99" mass="9809">MAAAHCAHPSGRTSGTPGPPPSRSQPPSLGLHLPASGLATRNPAPPEPLLLLVTVGCPSERRVPAAPHPGAPGGGSVVPLAGKETAGVGQRALCRPRRA</sequence>
<dbReference type="Proteomes" id="UP000052978">
    <property type="component" value="Unassembled WGS sequence"/>
</dbReference>
<evidence type="ECO:0000256" key="1">
    <source>
        <dbReference type="SAM" id="MobiDB-lite"/>
    </source>
</evidence>
<gene>
    <name evidence="2" type="ORF">D623_10033466</name>
</gene>
<feature type="region of interest" description="Disordered" evidence="1">
    <location>
        <begin position="61"/>
        <end position="99"/>
    </location>
</feature>
<evidence type="ECO:0000313" key="2">
    <source>
        <dbReference type="EMBL" id="EPQ06858.1"/>
    </source>
</evidence>
<dbReference type="AlphaFoldDB" id="S7P9R5"/>